<organism evidence="1 2">
    <name type="scientific">Quercus suber</name>
    <name type="common">Cork oak</name>
    <dbReference type="NCBI Taxonomy" id="58331"/>
    <lineage>
        <taxon>Eukaryota</taxon>
        <taxon>Viridiplantae</taxon>
        <taxon>Streptophyta</taxon>
        <taxon>Embryophyta</taxon>
        <taxon>Tracheophyta</taxon>
        <taxon>Spermatophyta</taxon>
        <taxon>Magnoliopsida</taxon>
        <taxon>eudicotyledons</taxon>
        <taxon>Gunneridae</taxon>
        <taxon>Pentapetalae</taxon>
        <taxon>rosids</taxon>
        <taxon>fabids</taxon>
        <taxon>Fagales</taxon>
        <taxon>Fagaceae</taxon>
        <taxon>Quercus</taxon>
    </lineage>
</organism>
<proteinExistence type="predicted"/>
<dbReference type="AlphaFoldDB" id="A0AAW0M5H1"/>
<dbReference type="EMBL" id="PKMF04000022">
    <property type="protein sequence ID" value="KAK7858004.1"/>
    <property type="molecule type" value="Genomic_DNA"/>
</dbReference>
<reference evidence="1 2" key="1">
    <citation type="journal article" date="2018" name="Sci. Data">
        <title>The draft genome sequence of cork oak.</title>
        <authorList>
            <person name="Ramos A.M."/>
            <person name="Usie A."/>
            <person name="Barbosa P."/>
            <person name="Barros P.M."/>
            <person name="Capote T."/>
            <person name="Chaves I."/>
            <person name="Simoes F."/>
            <person name="Abreu I."/>
            <person name="Carrasquinho I."/>
            <person name="Faro C."/>
            <person name="Guimaraes J.B."/>
            <person name="Mendonca D."/>
            <person name="Nobrega F."/>
            <person name="Rodrigues L."/>
            <person name="Saibo N.J.M."/>
            <person name="Varela M.C."/>
            <person name="Egas C."/>
            <person name="Matos J."/>
            <person name="Miguel C.M."/>
            <person name="Oliveira M.M."/>
            <person name="Ricardo C.P."/>
            <person name="Goncalves S."/>
        </authorList>
    </citation>
    <scope>NUCLEOTIDE SEQUENCE [LARGE SCALE GENOMIC DNA]</scope>
    <source>
        <strain evidence="2">cv. HL8</strain>
    </source>
</reference>
<protein>
    <submittedName>
        <fullName evidence="1">Uncharacterized protein</fullName>
    </submittedName>
</protein>
<feature type="non-terminal residue" evidence="1">
    <location>
        <position position="1"/>
    </location>
</feature>
<keyword evidence="2" id="KW-1185">Reference proteome</keyword>
<evidence type="ECO:0000313" key="1">
    <source>
        <dbReference type="EMBL" id="KAK7858004.1"/>
    </source>
</evidence>
<name>A0AAW0M5H1_QUESU</name>
<gene>
    <name evidence="1" type="ORF">CFP56_014574</name>
</gene>
<accession>A0AAW0M5H1</accession>
<comment type="caution">
    <text evidence="1">The sequence shown here is derived from an EMBL/GenBank/DDBJ whole genome shotgun (WGS) entry which is preliminary data.</text>
</comment>
<dbReference type="Proteomes" id="UP000237347">
    <property type="component" value="Unassembled WGS sequence"/>
</dbReference>
<evidence type="ECO:0000313" key="2">
    <source>
        <dbReference type="Proteomes" id="UP000237347"/>
    </source>
</evidence>
<sequence>TTGQMSEPAGFVHVSEGDWMWPEFEIHVAGDMDETVHDVATLYEEVLVREANTNLAIKCHFSCE</sequence>